<dbReference type="InterPro" id="IPR017925">
    <property type="entry name" value="DHFR_CS"/>
</dbReference>
<dbReference type="PANTHER" id="PTHR48069:SF3">
    <property type="entry name" value="DIHYDROFOLATE REDUCTASE"/>
    <property type="match status" value="1"/>
</dbReference>
<dbReference type="GO" id="GO:0004146">
    <property type="term" value="F:dihydrofolate reductase activity"/>
    <property type="evidence" value="ECO:0007669"/>
    <property type="project" value="UniProtKB-EC"/>
</dbReference>
<dbReference type="InterPro" id="IPR001796">
    <property type="entry name" value="DHFR_dom"/>
</dbReference>
<evidence type="ECO:0000256" key="5">
    <source>
        <dbReference type="ARBA" id="ARBA00022857"/>
    </source>
</evidence>
<dbReference type="PROSITE" id="PS00075">
    <property type="entry name" value="DHFR_1"/>
    <property type="match status" value="1"/>
</dbReference>
<dbReference type="Pfam" id="PF00186">
    <property type="entry name" value="DHFR_1"/>
    <property type="match status" value="1"/>
</dbReference>
<evidence type="ECO:0000256" key="3">
    <source>
        <dbReference type="ARBA" id="ARBA00012856"/>
    </source>
</evidence>
<keyword evidence="10" id="KW-0418">Kinase</keyword>
<evidence type="ECO:0000256" key="4">
    <source>
        <dbReference type="ARBA" id="ARBA00022563"/>
    </source>
</evidence>
<dbReference type="GO" id="GO:0046654">
    <property type="term" value="P:tetrahydrofolate biosynthetic process"/>
    <property type="evidence" value="ECO:0007669"/>
    <property type="project" value="UniProtKB-UniPathway"/>
</dbReference>
<evidence type="ECO:0000259" key="9">
    <source>
        <dbReference type="PROSITE" id="PS51330"/>
    </source>
</evidence>
<protein>
    <recommendedName>
        <fullName evidence="3 7">Dihydrofolate reductase</fullName>
        <ecNumber evidence="3 7">1.5.1.3</ecNumber>
    </recommendedName>
</protein>
<keyword evidence="4 7" id="KW-0554">One-carbon metabolism</keyword>
<dbReference type="GO" id="GO:0046452">
    <property type="term" value="P:dihydrofolate metabolic process"/>
    <property type="evidence" value="ECO:0007669"/>
    <property type="project" value="TreeGrafter"/>
</dbReference>
<dbReference type="InterPro" id="IPR024072">
    <property type="entry name" value="DHFR-like_dom_sf"/>
</dbReference>
<dbReference type="Proteomes" id="UP000230108">
    <property type="component" value="Unassembled WGS sequence"/>
</dbReference>
<gene>
    <name evidence="10" type="ORF">COY90_04605</name>
</gene>
<dbReference type="GO" id="GO:0005829">
    <property type="term" value="C:cytosol"/>
    <property type="evidence" value="ECO:0007669"/>
    <property type="project" value="TreeGrafter"/>
</dbReference>
<dbReference type="EMBL" id="PFLF01000098">
    <property type="protein sequence ID" value="PIY68690.1"/>
    <property type="molecule type" value="Genomic_DNA"/>
</dbReference>
<evidence type="ECO:0000256" key="7">
    <source>
        <dbReference type="PIRNR" id="PIRNR000194"/>
    </source>
</evidence>
<proteinExistence type="inferred from homology"/>
<dbReference type="Gene3D" id="3.40.430.10">
    <property type="entry name" value="Dihydrofolate Reductase, subunit A"/>
    <property type="match status" value="1"/>
</dbReference>
<dbReference type="InterPro" id="IPR012259">
    <property type="entry name" value="DHFR"/>
</dbReference>
<dbReference type="SUPFAM" id="SSF53597">
    <property type="entry name" value="Dihydrofolate reductase-like"/>
    <property type="match status" value="1"/>
</dbReference>
<comment type="similarity">
    <text evidence="2 7 8">Belongs to the dihydrofolate reductase family.</text>
</comment>
<organism evidence="10 11">
    <name type="scientific">Candidatus Roizmanbacteria bacterium CG_4_10_14_0_8_um_filter_39_9</name>
    <dbReference type="NCBI Taxonomy" id="1974829"/>
    <lineage>
        <taxon>Bacteria</taxon>
        <taxon>Candidatus Roizmaniibacteriota</taxon>
    </lineage>
</organism>
<evidence type="ECO:0000256" key="1">
    <source>
        <dbReference type="ARBA" id="ARBA00004903"/>
    </source>
</evidence>
<evidence type="ECO:0000313" key="11">
    <source>
        <dbReference type="Proteomes" id="UP000230108"/>
    </source>
</evidence>
<dbReference type="CDD" id="cd00209">
    <property type="entry name" value="DHFR"/>
    <property type="match status" value="1"/>
</dbReference>
<dbReference type="PIRSF" id="PIRSF000194">
    <property type="entry name" value="DHFR"/>
    <property type="match status" value="1"/>
</dbReference>
<comment type="function">
    <text evidence="7">Key enzyme in folate metabolism. Catalyzes an essential reaction for de novo glycine and purine synthesis, and for DNA precursor synthesis.</text>
</comment>
<sequence length="170" mass="19675">MNKPIISIICALSDTRVIGIGDRIPWHIREDLIRFKEKTLHHTIIMGRATFDSLLKYYQKSGRPIPERNHIIATRDKNYSVAIPKTFIVSSIDKALEKAKEIELEEVFISGGASIFKQTIDRAQKLYLTIVHTDLPGDKYFPDYSQFKKIVNKVDGESENHHYTFLDLER</sequence>
<keyword evidence="5 7" id="KW-0521">NADP</keyword>
<comment type="catalytic activity">
    <reaction evidence="7">
        <text>(6S)-5,6,7,8-tetrahydrofolate + NADP(+) = 7,8-dihydrofolate + NADPH + H(+)</text>
        <dbReference type="Rhea" id="RHEA:15009"/>
        <dbReference type="ChEBI" id="CHEBI:15378"/>
        <dbReference type="ChEBI" id="CHEBI:57451"/>
        <dbReference type="ChEBI" id="CHEBI:57453"/>
        <dbReference type="ChEBI" id="CHEBI:57783"/>
        <dbReference type="ChEBI" id="CHEBI:58349"/>
        <dbReference type="EC" id="1.5.1.3"/>
    </reaction>
</comment>
<evidence type="ECO:0000256" key="8">
    <source>
        <dbReference type="RuleBase" id="RU004474"/>
    </source>
</evidence>
<dbReference type="GO" id="GO:0016301">
    <property type="term" value="F:kinase activity"/>
    <property type="evidence" value="ECO:0007669"/>
    <property type="project" value="UniProtKB-KW"/>
</dbReference>
<evidence type="ECO:0000313" key="10">
    <source>
        <dbReference type="EMBL" id="PIY68690.1"/>
    </source>
</evidence>
<feature type="domain" description="DHFR" evidence="9">
    <location>
        <begin position="5"/>
        <end position="170"/>
    </location>
</feature>
<dbReference type="PROSITE" id="PS51330">
    <property type="entry name" value="DHFR_2"/>
    <property type="match status" value="1"/>
</dbReference>
<accession>A0A2M7QCU1</accession>
<name>A0A2M7QCU1_9BACT</name>
<dbReference type="UniPathway" id="UPA00077">
    <property type="reaction ID" value="UER00158"/>
</dbReference>
<comment type="pathway">
    <text evidence="1 7">Cofactor biosynthesis; tetrahydrofolate biosynthesis; 5,6,7,8-tetrahydrofolate from 7,8-dihydrofolate: step 1/1.</text>
</comment>
<dbReference type="PRINTS" id="PR00070">
    <property type="entry name" value="DHFR"/>
</dbReference>
<keyword evidence="6 7" id="KW-0560">Oxidoreductase</keyword>
<dbReference type="GO" id="GO:0050661">
    <property type="term" value="F:NADP binding"/>
    <property type="evidence" value="ECO:0007669"/>
    <property type="project" value="InterPro"/>
</dbReference>
<dbReference type="AlphaFoldDB" id="A0A2M7QCU1"/>
<keyword evidence="10" id="KW-0808">Transferase</keyword>
<dbReference type="GO" id="GO:0046655">
    <property type="term" value="P:folic acid metabolic process"/>
    <property type="evidence" value="ECO:0007669"/>
    <property type="project" value="TreeGrafter"/>
</dbReference>
<evidence type="ECO:0000256" key="6">
    <source>
        <dbReference type="ARBA" id="ARBA00023002"/>
    </source>
</evidence>
<evidence type="ECO:0000256" key="2">
    <source>
        <dbReference type="ARBA" id="ARBA00009539"/>
    </source>
</evidence>
<reference evidence="11" key="1">
    <citation type="submission" date="2017-09" db="EMBL/GenBank/DDBJ databases">
        <title>Depth-based differentiation of microbial function through sediment-hosted aquifers and enrichment of novel symbionts in the deep terrestrial subsurface.</title>
        <authorList>
            <person name="Probst A.J."/>
            <person name="Ladd B."/>
            <person name="Jarett J.K."/>
            <person name="Geller-Mcgrath D.E."/>
            <person name="Sieber C.M.K."/>
            <person name="Emerson J.B."/>
            <person name="Anantharaman K."/>
            <person name="Thomas B.C."/>
            <person name="Malmstrom R."/>
            <person name="Stieglmeier M."/>
            <person name="Klingl A."/>
            <person name="Woyke T."/>
            <person name="Ryan C.M."/>
            <person name="Banfield J.F."/>
        </authorList>
    </citation>
    <scope>NUCLEOTIDE SEQUENCE [LARGE SCALE GENOMIC DNA]</scope>
</reference>
<comment type="caution">
    <text evidence="10">The sequence shown here is derived from an EMBL/GenBank/DDBJ whole genome shotgun (WGS) entry which is preliminary data.</text>
</comment>
<dbReference type="EC" id="1.5.1.3" evidence="3 7"/>
<dbReference type="GO" id="GO:0006730">
    <property type="term" value="P:one-carbon metabolic process"/>
    <property type="evidence" value="ECO:0007669"/>
    <property type="project" value="UniProtKB-KW"/>
</dbReference>
<dbReference type="PANTHER" id="PTHR48069">
    <property type="entry name" value="DIHYDROFOLATE REDUCTASE"/>
    <property type="match status" value="1"/>
</dbReference>